<proteinExistence type="predicted"/>
<organism evidence="5 6">
    <name type="scientific">Chitinophaga filiformis</name>
    <name type="common">Myxococcus filiformis</name>
    <name type="synonym">Flexibacter filiformis</name>
    <dbReference type="NCBI Taxonomy" id="104663"/>
    <lineage>
        <taxon>Bacteria</taxon>
        <taxon>Pseudomonadati</taxon>
        <taxon>Bacteroidota</taxon>
        <taxon>Chitinophagia</taxon>
        <taxon>Chitinophagales</taxon>
        <taxon>Chitinophagaceae</taxon>
        <taxon>Chitinophaga</taxon>
    </lineage>
</organism>
<accession>A0A1G8CWC3</accession>
<reference evidence="5 6" key="1">
    <citation type="submission" date="2016-10" db="EMBL/GenBank/DDBJ databases">
        <authorList>
            <person name="de Groot N.N."/>
        </authorList>
    </citation>
    <scope>NUCLEOTIDE SEQUENCE [LARGE SCALE GENOMIC DNA]</scope>
    <source>
        <strain evidence="5 6">DSM 527</strain>
    </source>
</reference>
<dbReference type="InterPro" id="IPR037923">
    <property type="entry name" value="HTH-like"/>
</dbReference>
<keyword evidence="1" id="KW-0805">Transcription regulation</keyword>
<evidence type="ECO:0000313" key="6">
    <source>
        <dbReference type="Proteomes" id="UP000199045"/>
    </source>
</evidence>
<dbReference type="EMBL" id="FNBN01000013">
    <property type="protein sequence ID" value="SDH49768.1"/>
    <property type="molecule type" value="Genomic_DNA"/>
</dbReference>
<dbReference type="Gene3D" id="1.10.10.60">
    <property type="entry name" value="Homeodomain-like"/>
    <property type="match status" value="1"/>
</dbReference>
<protein>
    <submittedName>
        <fullName evidence="5">AraC-type DNA-binding protein</fullName>
    </submittedName>
</protein>
<evidence type="ECO:0000259" key="4">
    <source>
        <dbReference type="PROSITE" id="PS01124"/>
    </source>
</evidence>
<evidence type="ECO:0000256" key="1">
    <source>
        <dbReference type="ARBA" id="ARBA00023015"/>
    </source>
</evidence>
<dbReference type="InterPro" id="IPR014710">
    <property type="entry name" value="RmlC-like_jellyroll"/>
</dbReference>
<name>A0A1G8CWC3_CHIFI</name>
<keyword evidence="3" id="KW-0804">Transcription</keyword>
<dbReference type="Proteomes" id="UP000199045">
    <property type="component" value="Unassembled WGS sequence"/>
</dbReference>
<sequence>MNEIKVYDARAFTSRFMPSQELESLLKGDLNKFLICRVEDMYRHVKQAVPASRSLTHSCLFLTEGSAIMKIGSEEYCIRKGEMLFVPAGQVFSFDIHDRNKGIFCNFHDDMLLGRYGNSELLKEFEFLKVWGKPHIALDKETAGFVLHLFERILQEYVEHGLQHMNILQPYLIALFCEVNRAYEPVLTNQQTNAVGITNKFRELVFQNIRNRHLVSDYAAMLNISPSHLNKLVKTITRKAPTKWIDEAIVQEAKVLLSQSDFPISEVAIQVGFDDQSYFTRLFKRYEGMTPTEFRRMIKMS</sequence>
<dbReference type="GO" id="GO:0043565">
    <property type="term" value="F:sequence-specific DNA binding"/>
    <property type="evidence" value="ECO:0007669"/>
    <property type="project" value="InterPro"/>
</dbReference>
<gene>
    <name evidence="5" type="ORF">SAMN04488121_11363</name>
</gene>
<dbReference type="InterPro" id="IPR020449">
    <property type="entry name" value="Tscrpt_reg_AraC-type_HTH"/>
</dbReference>
<dbReference type="PANTHER" id="PTHR43280">
    <property type="entry name" value="ARAC-FAMILY TRANSCRIPTIONAL REGULATOR"/>
    <property type="match status" value="1"/>
</dbReference>
<dbReference type="Pfam" id="PF12833">
    <property type="entry name" value="HTH_18"/>
    <property type="match status" value="1"/>
</dbReference>
<dbReference type="SUPFAM" id="SSF46689">
    <property type="entry name" value="Homeodomain-like"/>
    <property type="match status" value="1"/>
</dbReference>
<feature type="domain" description="HTH araC/xylS-type" evidence="4">
    <location>
        <begin position="199"/>
        <end position="297"/>
    </location>
</feature>
<dbReference type="PRINTS" id="PR00032">
    <property type="entry name" value="HTHARAC"/>
</dbReference>
<dbReference type="PROSITE" id="PS01124">
    <property type="entry name" value="HTH_ARAC_FAMILY_2"/>
    <property type="match status" value="1"/>
</dbReference>
<keyword evidence="2 5" id="KW-0238">DNA-binding</keyword>
<dbReference type="STRING" id="104663.SAMN04488121_11363"/>
<dbReference type="RefSeq" id="WP_176842501.1">
    <property type="nucleotide sequence ID" value="NZ_FNBN01000013.1"/>
</dbReference>
<dbReference type="InterPro" id="IPR009057">
    <property type="entry name" value="Homeodomain-like_sf"/>
</dbReference>
<dbReference type="AlphaFoldDB" id="A0A1G8CWC3"/>
<dbReference type="InterPro" id="IPR018060">
    <property type="entry name" value="HTH_AraC"/>
</dbReference>
<dbReference type="PANTHER" id="PTHR43280:SF32">
    <property type="entry name" value="TRANSCRIPTIONAL REGULATORY PROTEIN"/>
    <property type="match status" value="1"/>
</dbReference>
<evidence type="ECO:0000256" key="2">
    <source>
        <dbReference type="ARBA" id="ARBA00023125"/>
    </source>
</evidence>
<dbReference type="Gene3D" id="2.60.120.10">
    <property type="entry name" value="Jelly Rolls"/>
    <property type="match status" value="1"/>
</dbReference>
<evidence type="ECO:0000313" key="5">
    <source>
        <dbReference type="EMBL" id="SDH49768.1"/>
    </source>
</evidence>
<dbReference type="SMART" id="SM00342">
    <property type="entry name" value="HTH_ARAC"/>
    <property type="match status" value="1"/>
</dbReference>
<dbReference type="SUPFAM" id="SSF51215">
    <property type="entry name" value="Regulatory protein AraC"/>
    <property type="match status" value="1"/>
</dbReference>
<dbReference type="GO" id="GO:0003700">
    <property type="term" value="F:DNA-binding transcription factor activity"/>
    <property type="evidence" value="ECO:0007669"/>
    <property type="project" value="InterPro"/>
</dbReference>
<evidence type="ECO:0000256" key="3">
    <source>
        <dbReference type="ARBA" id="ARBA00023163"/>
    </source>
</evidence>